<protein>
    <submittedName>
        <fullName evidence="7">Uncharacterized protein</fullName>
    </submittedName>
</protein>
<dbReference type="PANTHER" id="PTHR15651:SF7">
    <property type="entry name" value="ARMADILLO REPEAT-CONTAINING PROTEIN 8"/>
    <property type="match status" value="1"/>
</dbReference>
<dbReference type="GO" id="GO:0043161">
    <property type="term" value="P:proteasome-mediated ubiquitin-dependent protein catabolic process"/>
    <property type="evidence" value="ECO:0007669"/>
    <property type="project" value="TreeGrafter"/>
</dbReference>
<evidence type="ECO:0000256" key="2">
    <source>
        <dbReference type="ARBA" id="ARBA00004496"/>
    </source>
</evidence>
<dbReference type="InterPro" id="IPR000357">
    <property type="entry name" value="HEAT"/>
</dbReference>
<accession>A0A7C9EA54</accession>
<evidence type="ECO:0000256" key="4">
    <source>
        <dbReference type="ARBA" id="ARBA00022737"/>
    </source>
</evidence>
<dbReference type="Pfam" id="PF00514">
    <property type="entry name" value="Arm"/>
    <property type="match status" value="1"/>
</dbReference>
<evidence type="ECO:0000256" key="1">
    <source>
        <dbReference type="ARBA" id="ARBA00004123"/>
    </source>
</evidence>
<evidence type="ECO:0000256" key="6">
    <source>
        <dbReference type="PROSITE-ProRule" id="PRU00259"/>
    </source>
</evidence>
<evidence type="ECO:0000256" key="5">
    <source>
        <dbReference type="ARBA" id="ARBA00023242"/>
    </source>
</evidence>
<name>A0A7C9EA54_OPUST</name>
<dbReference type="InterPro" id="IPR011989">
    <property type="entry name" value="ARM-like"/>
</dbReference>
<keyword evidence="4" id="KW-0677">Repeat</keyword>
<sequence length="656" mass="71144">MPTPSATSSRPEDLILRLRSQETEVKFKALRELKNQIIGNRTKKLSYVKLGAVPAVVSALSSSADSGDFAGLVQASAVIGSFACGLEAGVRAVLDAGAFSLLFRLVSHHSDHKVVDAVARSLKMIYQSKLAPKYDIVPKENVDFLLSLLNSESENLTGLGASIITHSCQTTTEQKALCEAGALKKLLNLLEGSLNQRDASLESLASIIRSNPDVSSEFIEADGGRAFRTICELTKDRYPRTRLLASMCLISMWNTSPSYPQDAGLRTKLTLVLLELLDEPGQVGDEAPFALSSLVAGKEDLQKLAFEAGFVDKLSNHLRKGPLQAKRVQGIFLALADVCSKLESCRSRLLSLEILKLIAEALTHESSEVRVAACICLQSVSRSVKSLSAGLFMNEMLVIPLVQLLNDASPAVQVAALRAISNIVVEFTTRKSTVVRCGGVKQLVHLAKSMDPTIRLNAVWALRNLVFQAENRCKEEVLLELTQSTLSSLICDPEPPVQQQALGFVRNLVEGSVDSIGFIFTEDAIILHTVGRLLRSTTKDEVCVQGMYVLGNVASGNEFHKESVLQQLLPSADNNDQCVLLKFLRSSDNGLRTAAAWAVVNLTFPSSPGAYSRLIKLRNAGVYSQIKNMVSDPCLDVKLRVKTALVQSMTFGDSSS</sequence>
<dbReference type="AlphaFoldDB" id="A0A7C9EA54"/>
<proteinExistence type="predicted"/>
<dbReference type="InterPro" id="IPR016024">
    <property type="entry name" value="ARM-type_fold"/>
</dbReference>
<dbReference type="PANTHER" id="PTHR15651">
    <property type="entry name" value="ARMADILLO REPEAT-CONTAINING PROTEIN 8"/>
    <property type="match status" value="1"/>
</dbReference>
<dbReference type="PROSITE" id="PS50176">
    <property type="entry name" value="ARM_REPEAT"/>
    <property type="match status" value="1"/>
</dbReference>
<dbReference type="GO" id="GO:0005737">
    <property type="term" value="C:cytoplasm"/>
    <property type="evidence" value="ECO:0007669"/>
    <property type="project" value="UniProtKB-SubCell"/>
</dbReference>
<dbReference type="InterPro" id="IPR038739">
    <property type="entry name" value="ARMC8/Vid28"/>
</dbReference>
<dbReference type="Pfam" id="PF02985">
    <property type="entry name" value="HEAT"/>
    <property type="match status" value="1"/>
</dbReference>
<evidence type="ECO:0000256" key="3">
    <source>
        <dbReference type="ARBA" id="ARBA00022490"/>
    </source>
</evidence>
<organism evidence="7">
    <name type="scientific">Opuntia streptacantha</name>
    <name type="common">Prickly pear cactus</name>
    <name type="synonym">Opuntia cardona</name>
    <dbReference type="NCBI Taxonomy" id="393608"/>
    <lineage>
        <taxon>Eukaryota</taxon>
        <taxon>Viridiplantae</taxon>
        <taxon>Streptophyta</taxon>
        <taxon>Embryophyta</taxon>
        <taxon>Tracheophyta</taxon>
        <taxon>Spermatophyta</taxon>
        <taxon>Magnoliopsida</taxon>
        <taxon>eudicotyledons</taxon>
        <taxon>Gunneridae</taxon>
        <taxon>Pentapetalae</taxon>
        <taxon>Caryophyllales</taxon>
        <taxon>Cactineae</taxon>
        <taxon>Cactaceae</taxon>
        <taxon>Opuntioideae</taxon>
        <taxon>Opuntia</taxon>
    </lineage>
</organism>
<keyword evidence="5" id="KW-0539">Nucleus</keyword>
<dbReference type="FunFam" id="1.25.10.10:FF:000416">
    <property type="entry name" value="Armadillo repeat-containing protein 8"/>
    <property type="match status" value="1"/>
</dbReference>
<reference evidence="7" key="1">
    <citation type="journal article" date="2013" name="J. Plant Res.">
        <title>Effect of fungi and light on seed germination of three Opuntia species from semiarid lands of central Mexico.</title>
        <authorList>
            <person name="Delgado-Sanchez P."/>
            <person name="Jimenez-Bremont J.F."/>
            <person name="Guerrero-Gonzalez Mde L."/>
            <person name="Flores J."/>
        </authorList>
    </citation>
    <scope>NUCLEOTIDE SEQUENCE</scope>
    <source>
        <tissue evidence="7">Cladode</tissue>
    </source>
</reference>
<reference evidence="7" key="2">
    <citation type="submission" date="2020-07" db="EMBL/GenBank/DDBJ databases">
        <authorList>
            <person name="Vera ALvarez R."/>
            <person name="Arias-Moreno D.M."/>
            <person name="Jimenez-Jacinto V."/>
            <person name="Jimenez-Bremont J.F."/>
            <person name="Swaminathan K."/>
            <person name="Moose S.P."/>
            <person name="Guerrero-Gonzalez M.L."/>
            <person name="Marino-Ramirez L."/>
            <person name="Landsman D."/>
            <person name="Rodriguez-Kessler M."/>
            <person name="Delgado-Sanchez P."/>
        </authorList>
    </citation>
    <scope>NUCLEOTIDE SEQUENCE</scope>
    <source>
        <tissue evidence="7">Cladode</tissue>
    </source>
</reference>
<keyword evidence="3" id="KW-0963">Cytoplasm</keyword>
<dbReference type="Gene3D" id="1.25.10.10">
    <property type="entry name" value="Leucine-rich Repeat Variant"/>
    <property type="match status" value="2"/>
</dbReference>
<dbReference type="GO" id="GO:0034657">
    <property type="term" value="C:GID complex"/>
    <property type="evidence" value="ECO:0007669"/>
    <property type="project" value="TreeGrafter"/>
</dbReference>
<dbReference type="SMART" id="SM00185">
    <property type="entry name" value="ARM"/>
    <property type="match status" value="6"/>
</dbReference>
<dbReference type="SUPFAM" id="SSF48371">
    <property type="entry name" value="ARM repeat"/>
    <property type="match status" value="1"/>
</dbReference>
<comment type="subcellular location">
    <subcellularLocation>
        <location evidence="2">Cytoplasm</location>
    </subcellularLocation>
    <subcellularLocation>
        <location evidence="1">Nucleus</location>
    </subcellularLocation>
</comment>
<dbReference type="EMBL" id="GISG01222906">
    <property type="protein sequence ID" value="MBA4664201.1"/>
    <property type="molecule type" value="Transcribed_RNA"/>
</dbReference>
<dbReference type="InterPro" id="IPR000225">
    <property type="entry name" value="Armadillo"/>
</dbReference>
<feature type="repeat" description="ARM" evidence="6">
    <location>
        <begin position="438"/>
        <end position="472"/>
    </location>
</feature>
<dbReference type="GO" id="GO:0005634">
    <property type="term" value="C:nucleus"/>
    <property type="evidence" value="ECO:0007669"/>
    <property type="project" value="UniProtKB-SubCell"/>
</dbReference>
<evidence type="ECO:0000313" key="7">
    <source>
        <dbReference type="EMBL" id="MBA4664201.1"/>
    </source>
</evidence>